<accession>A0A1E7LI01</accession>
<evidence type="ECO:0000259" key="10">
    <source>
        <dbReference type="Pfam" id="PF00712"/>
    </source>
</evidence>
<keyword evidence="5" id="KW-0548">Nucleotidyltransferase</keyword>
<dbReference type="GO" id="GO:0008408">
    <property type="term" value="F:3'-5' exonuclease activity"/>
    <property type="evidence" value="ECO:0007669"/>
    <property type="project" value="InterPro"/>
</dbReference>
<dbReference type="InterPro" id="IPR046938">
    <property type="entry name" value="DNA_clamp_sf"/>
</dbReference>
<keyword evidence="6" id="KW-0235">DNA replication</keyword>
<keyword evidence="8" id="KW-0238">DNA-binding</keyword>
<evidence type="ECO:0000259" key="12">
    <source>
        <dbReference type="Pfam" id="PF02768"/>
    </source>
</evidence>
<dbReference type="NCBIfam" id="TIGR00663">
    <property type="entry name" value="dnan"/>
    <property type="match status" value="1"/>
</dbReference>
<dbReference type="InterPro" id="IPR022635">
    <property type="entry name" value="DNA_polIII_beta_C"/>
</dbReference>
<dbReference type="Pfam" id="PF02767">
    <property type="entry name" value="DNA_pol3_beta_2"/>
    <property type="match status" value="1"/>
</dbReference>
<dbReference type="GO" id="GO:0005737">
    <property type="term" value="C:cytoplasm"/>
    <property type="evidence" value="ECO:0007669"/>
    <property type="project" value="UniProtKB-SubCell"/>
</dbReference>
<organism evidence="13 14">
    <name type="scientific">Streptomyces nanshensis</name>
    <dbReference type="NCBI Taxonomy" id="518642"/>
    <lineage>
        <taxon>Bacteria</taxon>
        <taxon>Bacillati</taxon>
        <taxon>Actinomycetota</taxon>
        <taxon>Actinomycetes</taxon>
        <taxon>Kitasatosporales</taxon>
        <taxon>Streptomycetaceae</taxon>
        <taxon>Streptomyces</taxon>
    </lineage>
</organism>
<feature type="region of interest" description="Disordered" evidence="9">
    <location>
        <begin position="195"/>
        <end position="222"/>
    </location>
</feature>
<dbReference type="SUPFAM" id="SSF55979">
    <property type="entry name" value="DNA clamp"/>
    <property type="match status" value="3"/>
</dbReference>
<evidence type="ECO:0000256" key="8">
    <source>
        <dbReference type="ARBA" id="ARBA00023125"/>
    </source>
</evidence>
<protein>
    <submittedName>
        <fullName evidence="13">DNA polymerase III subunit beta</fullName>
    </submittedName>
</protein>
<sequence length="412" mass="42082">MEFRIERSALAEAVAWAARVLPVRSPVPVLGGLLLDAEGGRLRVSGLDYEASARIDVEAAEILRPGKVLVMGRRLLGICKVLPEGAVGCAVEGSRFTVSGDGARFGLSVLPLDDYPALPSLPRVRGAVEAAEFAAAVADVAVAAGRDDTLPALTGIRLGLDAGSGTMTLAATDRYRFAVRTLLWKAAGAGAGEGAGADAGAGEGAGSGSAAGAGAGSEAGAGSGESADVLVSARRLTEIARSLGGSGLVSVALDAGSAGFEHAGMRTTVRLLDGRLPRHEKLFAMEDPAVAVVERARLVEAVKRVSVVADGDGPVQLAFSAADNSVHLQAGYEDDVASQRLPATLEGARELTVAFNPAYLADALASFDEPSLRLLMMGAGQRAMITGEGEPGRDVSPPRHRHLLMSVKPPLA</sequence>
<evidence type="ECO:0000256" key="3">
    <source>
        <dbReference type="ARBA" id="ARBA00022490"/>
    </source>
</evidence>
<feature type="domain" description="DNA polymerase III beta sliding clamp C-terminal" evidence="12">
    <location>
        <begin position="283"/>
        <end position="387"/>
    </location>
</feature>
<evidence type="ECO:0000259" key="11">
    <source>
        <dbReference type="Pfam" id="PF02767"/>
    </source>
</evidence>
<evidence type="ECO:0000256" key="5">
    <source>
        <dbReference type="ARBA" id="ARBA00022695"/>
    </source>
</evidence>
<dbReference type="PANTHER" id="PTHR30478">
    <property type="entry name" value="DNA POLYMERASE III SUBUNIT BETA"/>
    <property type="match status" value="1"/>
</dbReference>
<evidence type="ECO:0000313" key="13">
    <source>
        <dbReference type="EMBL" id="OEV15784.1"/>
    </source>
</evidence>
<dbReference type="GO" id="GO:0003677">
    <property type="term" value="F:DNA binding"/>
    <property type="evidence" value="ECO:0007669"/>
    <property type="project" value="UniProtKB-KW"/>
</dbReference>
<dbReference type="Proteomes" id="UP000175971">
    <property type="component" value="Unassembled WGS sequence"/>
</dbReference>
<dbReference type="InterPro" id="IPR022634">
    <property type="entry name" value="DNA_polIII_beta_N"/>
</dbReference>
<dbReference type="PATRIC" id="fig|518642.7.peg.7352"/>
<dbReference type="GO" id="GO:0009360">
    <property type="term" value="C:DNA polymerase III complex"/>
    <property type="evidence" value="ECO:0007669"/>
    <property type="project" value="InterPro"/>
</dbReference>
<dbReference type="RefSeq" id="WP_070204362.1">
    <property type="nucleotide sequence ID" value="NZ_LJGZ01000106.1"/>
</dbReference>
<name>A0A1E7LI01_9ACTN</name>
<dbReference type="GO" id="GO:0003887">
    <property type="term" value="F:DNA-directed DNA polymerase activity"/>
    <property type="evidence" value="ECO:0007669"/>
    <property type="project" value="UniProtKB-KW"/>
</dbReference>
<keyword evidence="7" id="KW-0239">DNA-directed DNA polymerase</keyword>
<dbReference type="SMART" id="SM00480">
    <property type="entry name" value="POL3Bc"/>
    <property type="match status" value="1"/>
</dbReference>
<keyword evidence="3" id="KW-0963">Cytoplasm</keyword>
<feature type="domain" description="DNA polymerase III beta sliding clamp N-terminal" evidence="10">
    <location>
        <begin position="1"/>
        <end position="119"/>
    </location>
</feature>
<evidence type="ECO:0000313" key="14">
    <source>
        <dbReference type="Proteomes" id="UP000175971"/>
    </source>
</evidence>
<dbReference type="InterPro" id="IPR001001">
    <property type="entry name" value="DNA_polIII_beta"/>
</dbReference>
<evidence type="ECO:0000256" key="4">
    <source>
        <dbReference type="ARBA" id="ARBA00022679"/>
    </source>
</evidence>
<keyword evidence="14" id="KW-1185">Reference proteome</keyword>
<evidence type="ECO:0000256" key="6">
    <source>
        <dbReference type="ARBA" id="ARBA00022705"/>
    </source>
</evidence>
<dbReference type="Pfam" id="PF00712">
    <property type="entry name" value="DNA_pol3_beta"/>
    <property type="match status" value="1"/>
</dbReference>
<evidence type="ECO:0000256" key="9">
    <source>
        <dbReference type="SAM" id="MobiDB-lite"/>
    </source>
</evidence>
<evidence type="ECO:0000256" key="2">
    <source>
        <dbReference type="ARBA" id="ARBA00010752"/>
    </source>
</evidence>
<dbReference type="EMBL" id="LJGZ01000106">
    <property type="protein sequence ID" value="OEV15784.1"/>
    <property type="molecule type" value="Genomic_DNA"/>
</dbReference>
<dbReference type="GO" id="GO:0006271">
    <property type="term" value="P:DNA strand elongation involved in DNA replication"/>
    <property type="evidence" value="ECO:0007669"/>
    <property type="project" value="TreeGrafter"/>
</dbReference>
<dbReference type="PANTHER" id="PTHR30478:SF0">
    <property type="entry name" value="BETA SLIDING CLAMP"/>
    <property type="match status" value="1"/>
</dbReference>
<gene>
    <name evidence="13" type="ORF">AN221_35865</name>
</gene>
<comment type="similarity">
    <text evidence="2">Belongs to the beta sliding clamp family.</text>
</comment>
<reference evidence="13 14" key="1">
    <citation type="journal article" date="2016" name="Front. Microbiol.">
        <title>Comparative Genomics Analysis of Streptomyces Species Reveals Their Adaptation to the Marine Environment and Their Diversity at the Genomic Level.</title>
        <authorList>
            <person name="Tian X."/>
            <person name="Zhang Z."/>
            <person name="Yang T."/>
            <person name="Chen M."/>
            <person name="Li J."/>
            <person name="Chen F."/>
            <person name="Yang J."/>
            <person name="Li W."/>
            <person name="Zhang B."/>
            <person name="Zhang Z."/>
            <person name="Wu J."/>
            <person name="Zhang C."/>
            <person name="Long L."/>
            <person name="Xiao J."/>
        </authorList>
    </citation>
    <scope>NUCLEOTIDE SEQUENCE [LARGE SCALE GENOMIC DNA]</scope>
    <source>
        <strain evidence="13 14">SCSIO M10372</strain>
    </source>
</reference>
<comment type="subcellular location">
    <subcellularLocation>
        <location evidence="1">Cytoplasm</location>
    </subcellularLocation>
</comment>
<comment type="caution">
    <text evidence="13">The sequence shown here is derived from an EMBL/GenBank/DDBJ whole genome shotgun (WGS) entry which is preliminary data.</text>
</comment>
<feature type="domain" description="DNA polymerase III beta sliding clamp central" evidence="11">
    <location>
        <begin position="128"/>
        <end position="186"/>
    </location>
</feature>
<dbReference type="InterPro" id="IPR022637">
    <property type="entry name" value="DNA_polIII_beta_cen"/>
</dbReference>
<dbReference type="OrthoDB" id="468978at2"/>
<proteinExistence type="inferred from homology"/>
<dbReference type="Pfam" id="PF02768">
    <property type="entry name" value="DNA_pol3_beta_3"/>
    <property type="match status" value="1"/>
</dbReference>
<dbReference type="CDD" id="cd00140">
    <property type="entry name" value="beta_clamp"/>
    <property type="match status" value="1"/>
</dbReference>
<dbReference type="AlphaFoldDB" id="A0A1E7LI01"/>
<evidence type="ECO:0000256" key="1">
    <source>
        <dbReference type="ARBA" id="ARBA00004496"/>
    </source>
</evidence>
<keyword evidence="4" id="KW-0808">Transferase</keyword>
<dbReference type="Gene3D" id="3.10.150.10">
    <property type="entry name" value="DNA Polymerase III, subunit A, domain 2"/>
    <property type="match status" value="3"/>
</dbReference>
<evidence type="ECO:0000256" key="7">
    <source>
        <dbReference type="ARBA" id="ARBA00022932"/>
    </source>
</evidence>